<dbReference type="Proteomes" id="UP000033618">
    <property type="component" value="Unassembled WGS sequence"/>
</dbReference>
<reference evidence="1 2" key="1">
    <citation type="submission" date="2015-03" db="EMBL/GenBank/DDBJ databases">
        <title>Draft Genome Sequence of Burkholderia andropogonis type strain ICMP2807, isolated from Sorghum bicolor.</title>
        <authorList>
            <person name="Lopes-Santos L."/>
            <person name="Castro D.B."/>
            <person name="Ottoboni L.M."/>
            <person name="Park D."/>
            <person name="Weirc B.S."/>
            <person name="Destefano S.A."/>
        </authorList>
    </citation>
    <scope>NUCLEOTIDE SEQUENCE [LARGE SCALE GENOMIC DNA]</scope>
    <source>
        <strain evidence="1 2">ICMP2807</strain>
    </source>
</reference>
<protein>
    <recommendedName>
        <fullName evidence="3">Lipoprotein</fullName>
    </recommendedName>
</protein>
<evidence type="ECO:0008006" key="3">
    <source>
        <dbReference type="Google" id="ProtNLM"/>
    </source>
</evidence>
<dbReference type="AlphaFoldDB" id="A0A0F5JZJ4"/>
<name>A0A0F5JZJ4_9BURK</name>
<keyword evidence="2" id="KW-1185">Reference proteome</keyword>
<comment type="caution">
    <text evidence="1">The sequence shown here is derived from an EMBL/GenBank/DDBJ whole genome shotgun (WGS) entry which is preliminary data.</text>
</comment>
<dbReference type="PATRIC" id="fig|28092.6.peg.3705"/>
<organism evidence="1 2">
    <name type="scientific">Robbsia andropogonis</name>
    <dbReference type="NCBI Taxonomy" id="28092"/>
    <lineage>
        <taxon>Bacteria</taxon>
        <taxon>Pseudomonadati</taxon>
        <taxon>Pseudomonadota</taxon>
        <taxon>Betaproteobacteria</taxon>
        <taxon>Burkholderiales</taxon>
        <taxon>Burkholderiaceae</taxon>
        <taxon>Robbsia</taxon>
    </lineage>
</organism>
<evidence type="ECO:0000313" key="1">
    <source>
        <dbReference type="EMBL" id="KKB62732.1"/>
    </source>
</evidence>
<accession>A0A0F5JZJ4</accession>
<evidence type="ECO:0000313" key="2">
    <source>
        <dbReference type="Proteomes" id="UP000033618"/>
    </source>
</evidence>
<dbReference type="OrthoDB" id="9113050at2"/>
<dbReference type="RefSeq" id="WP_024905076.1">
    <property type="nucleotide sequence ID" value="NZ_CADFGU010000012.1"/>
</dbReference>
<proteinExistence type="predicted"/>
<dbReference type="EMBL" id="LAQU01000016">
    <property type="protein sequence ID" value="KKB62732.1"/>
    <property type="molecule type" value="Genomic_DNA"/>
</dbReference>
<sequence length="144" mass="15499">MTCHFPTVRSHATHRAATTSFASGILVIMATLLSACGSTPPAATSGNPVMSSAPLTELPPIYLQSSRQADDVARCMGQRLFARAQNVDTPRGPAQLIRSNGWDIVIKQQDNGATLVAGDYRDNTKRQAERSEPDVRFAVARCTL</sequence>
<gene>
    <name evidence="1" type="ORF">WM40_15710</name>
</gene>